<sequence length="255" mass="29635">MPRRIKAYHSCLGIAQLYDRNPFVVAWWSAAFPGFGHMLLNMHLRGNLFFLFEILINVNAKLNLAMVYTFCGKFESAKNVIDTRWILLYIPFYFFCIWDSYRSAIDMNKLNDLAKDEKLTVQAMVIKNCDICFLDKRNPLIAAIYSLFMPGLGQIYTKRTIPAIALLIWTLVISYFSKDLEAVERLVSGDIIGATRIVDGEWLLFFPSLIFGASYDALASTVEQNHIFTLEQKQYLWNEWQPAHFYINLPIRKEE</sequence>
<keyword evidence="1" id="KW-0812">Transmembrane</keyword>
<reference evidence="2 3" key="1">
    <citation type="submission" date="2021-01" db="EMBL/GenBank/DDBJ databases">
        <title>Genomic Encyclopedia of Type Strains, Phase IV (KMG-IV): sequencing the most valuable type-strain genomes for metagenomic binning, comparative biology and taxonomic classification.</title>
        <authorList>
            <person name="Goeker M."/>
        </authorList>
    </citation>
    <scope>NUCLEOTIDE SEQUENCE [LARGE SCALE GENOMIC DNA]</scope>
    <source>
        <strain evidence="2 3">DSM 100968</strain>
    </source>
</reference>
<evidence type="ECO:0000313" key="2">
    <source>
        <dbReference type="EMBL" id="MBM7657922.1"/>
    </source>
</evidence>
<proteinExistence type="predicted"/>
<protein>
    <submittedName>
        <fullName evidence="2">Uncharacterized protein</fullName>
    </submittedName>
</protein>
<organism evidence="2 3">
    <name type="scientific">Sporolactobacillus spathodeae</name>
    <dbReference type="NCBI Taxonomy" id="1465502"/>
    <lineage>
        <taxon>Bacteria</taxon>
        <taxon>Bacillati</taxon>
        <taxon>Bacillota</taxon>
        <taxon>Bacilli</taxon>
        <taxon>Bacillales</taxon>
        <taxon>Sporolactobacillaceae</taxon>
        <taxon>Sporolactobacillus</taxon>
    </lineage>
</organism>
<feature type="transmembrane region" description="Helical" evidence="1">
    <location>
        <begin position="21"/>
        <end position="42"/>
    </location>
</feature>
<name>A0ABS2Q819_9BACL</name>
<evidence type="ECO:0000313" key="3">
    <source>
        <dbReference type="Proteomes" id="UP000823201"/>
    </source>
</evidence>
<keyword evidence="1" id="KW-0472">Membrane</keyword>
<dbReference type="RefSeq" id="WP_205006269.1">
    <property type="nucleotide sequence ID" value="NZ_CBCRXA010000010.1"/>
</dbReference>
<feature type="transmembrane region" description="Helical" evidence="1">
    <location>
        <begin position="48"/>
        <end position="71"/>
    </location>
</feature>
<keyword evidence="1" id="KW-1133">Transmembrane helix</keyword>
<feature type="transmembrane region" description="Helical" evidence="1">
    <location>
        <begin position="83"/>
        <end position="101"/>
    </location>
</feature>
<evidence type="ECO:0000256" key="1">
    <source>
        <dbReference type="SAM" id="Phobius"/>
    </source>
</evidence>
<comment type="caution">
    <text evidence="2">The sequence shown here is derived from an EMBL/GenBank/DDBJ whole genome shotgun (WGS) entry which is preliminary data.</text>
</comment>
<feature type="transmembrane region" description="Helical" evidence="1">
    <location>
        <begin position="159"/>
        <end position="176"/>
    </location>
</feature>
<gene>
    <name evidence="2" type="ORF">JOC27_001373</name>
</gene>
<dbReference type="Proteomes" id="UP000823201">
    <property type="component" value="Unassembled WGS sequence"/>
</dbReference>
<keyword evidence="3" id="KW-1185">Reference proteome</keyword>
<dbReference type="EMBL" id="JAFBEV010000010">
    <property type="protein sequence ID" value="MBM7657922.1"/>
    <property type="molecule type" value="Genomic_DNA"/>
</dbReference>
<accession>A0ABS2Q819</accession>